<dbReference type="AlphaFoldDB" id="A0A1R1YRY2"/>
<name>A0A1R1YRY2_9FUNG</name>
<evidence type="ECO:0000313" key="10">
    <source>
        <dbReference type="Proteomes" id="UP000187429"/>
    </source>
</evidence>
<feature type="transmembrane region" description="Helical" evidence="7">
    <location>
        <begin position="176"/>
        <end position="202"/>
    </location>
</feature>
<dbReference type="InterPro" id="IPR053937">
    <property type="entry name" value="GOST_TM"/>
</dbReference>
<feature type="transmembrane region" description="Helical" evidence="7">
    <location>
        <begin position="144"/>
        <end position="164"/>
    </location>
</feature>
<dbReference type="GO" id="GO:0016020">
    <property type="term" value="C:membrane"/>
    <property type="evidence" value="ECO:0007669"/>
    <property type="project" value="UniProtKB-SubCell"/>
</dbReference>
<dbReference type="PANTHER" id="PTHR21229:SF1">
    <property type="entry name" value="GH17801P"/>
    <property type="match status" value="1"/>
</dbReference>
<keyword evidence="4 7" id="KW-1133">Transmembrane helix</keyword>
<feature type="transmembrane region" description="Helical" evidence="7">
    <location>
        <begin position="290"/>
        <end position="314"/>
    </location>
</feature>
<feature type="transmembrane region" description="Helical" evidence="7">
    <location>
        <begin position="334"/>
        <end position="352"/>
    </location>
</feature>
<evidence type="ECO:0000256" key="6">
    <source>
        <dbReference type="SAM" id="MobiDB-lite"/>
    </source>
</evidence>
<keyword evidence="2 7" id="KW-0812">Transmembrane</keyword>
<feature type="region of interest" description="Disordered" evidence="6">
    <location>
        <begin position="433"/>
        <end position="474"/>
    </location>
</feature>
<dbReference type="PANTHER" id="PTHR21229">
    <property type="entry name" value="LUNG SEVEN TRANSMEMBRANE RECEPTOR"/>
    <property type="match status" value="1"/>
</dbReference>
<proteinExistence type="predicted"/>
<sequence length="474" mass="54452">MIIKTDKNIGYSYLAYDNWKKLNPEGTEQEWNAFYANERTSTIPLVDGLNSNQNSSIVIQWTGEGTVIVTYNVDKTGYYCVDAASSGEFIGKAVWVNGHGYIPASEFVKIRFYNFMTLIYMALFIAWAVLSYKVWSEVLTLQHIIWVLIGVMVVNMALSSSFWTSYNNIGKTNTSLAILMIIFDAARNSLSFFLLLVVSLGWGIIRPSLGNTMLRCNILCALHFASGCLYGYTEAFRDQNDIDGAPLYSVLPISICTTIFYVWTMKAVAATTRILDTRKQTFKLQMFHKMWKLLIINIFVFFAFFVTNIAFLMTAYDEKNIATSWKYRWMLVDGWLNTQFLVSFAVVLYWWAPNSNNHRYGLEQLAHDESDAWERGPSHDGHVMMLADERDFQMALEEADQVADSFALQNRNSQSENNQSNLAQNSRNVFVLDDDDEYDMPNQKYDDIDDFENDIADDNDDLKKQNKTKQTNNK</sequence>
<evidence type="ECO:0000259" key="8">
    <source>
        <dbReference type="Pfam" id="PF06814"/>
    </source>
</evidence>
<dbReference type="EMBL" id="LSSM01000223">
    <property type="protein sequence ID" value="OMJ29654.1"/>
    <property type="molecule type" value="Genomic_DNA"/>
</dbReference>
<keyword evidence="5 7" id="KW-0472">Membrane</keyword>
<evidence type="ECO:0000313" key="9">
    <source>
        <dbReference type="EMBL" id="OMJ29654.1"/>
    </source>
</evidence>
<dbReference type="InterPro" id="IPR009637">
    <property type="entry name" value="GPR107/GPR108-like"/>
</dbReference>
<evidence type="ECO:0000256" key="2">
    <source>
        <dbReference type="ARBA" id="ARBA00022692"/>
    </source>
</evidence>
<dbReference type="GO" id="GO:0005794">
    <property type="term" value="C:Golgi apparatus"/>
    <property type="evidence" value="ECO:0007669"/>
    <property type="project" value="TreeGrafter"/>
</dbReference>
<dbReference type="GO" id="GO:0005829">
    <property type="term" value="C:cytosol"/>
    <property type="evidence" value="ECO:0007669"/>
    <property type="project" value="GOC"/>
</dbReference>
<evidence type="ECO:0000256" key="5">
    <source>
        <dbReference type="ARBA" id="ARBA00023136"/>
    </source>
</evidence>
<feature type="domain" description="GOST seven transmembrane" evidence="8">
    <location>
        <begin position="110"/>
        <end position="357"/>
    </location>
</feature>
<accession>A0A1R1YRY2</accession>
<feature type="transmembrane region" description="Helical" evidence="7">
    <location>
        <begin position="245"/>
        <end position="269"/>
    </location>
</feature>
<organism evidence="9 10">
    <name type="scientific">Smittium culicis</name>
    <dbReference type="NCBI Taxonomy" id="133412"/>
    <lineage>
        <taxon>Eukaryota</taxon>
        <taxon>Fungi</taxon>
        <taxon>Fungi incertae sedis</taxon>
        <taxon>Zoopagomycota</taxon>
        <taxon>Kickxellomycotina</taxon>
        <taxon>Harpellomycetes</taxon>
        <taxon>Harpellales</taxon>
        <taxon>Legeriomycetaceae</taxon>
        <taxon>Smittium</taxon>
    </lineage>
</organism>
<comment type="caution">
    <text evidence="9">The sequence shown here is derived from an EMBL/GenBank/DDBJ whole genome shotgun (WGS) entry which is preliminary data.</text>
</comment>
<dbReference type="Pfam" id="PF06814">
    <property type="entry name" value="GOST_TM"/>
    <property type="match status" value="1"/>
</dbReference>
<evidence type="ECO:0000256" key="7">
    <source>
        <dbReference type="SAM" id="Phobius"/>
    </source>
</evidence>
<dbReference type="GO" id="GO:0042147">
    <property type="term" value="P:retrograde transport, endosome to Golgi"/>
    <property type="evidence" value="ECO:0007669"/>
    <property type="project" value="TreeGrafter"/>
</dbReference>
<feature type="transmembrane region" description="Helical" evidence="7">
    <location>
        <begin position="112"/>
        <end position="132"/>
    </location>
</feature>
<evidence type="ECO:0000256" key="4">
    <source>
        <dbReference type="ARBA" id="ARBA00022989"/>
    </source>
</evidence>
<dbReference type="Proteomes" id="UP000187429">
    <property type="component" value="Unassembled WGS sequence"/>
</dbReference>
<evidence type="ECO:0000256" key="1">
    <source>
        <dbReference type="ARBA" id="ARBA00004141"/>
    </source>
</evidence>
<evidence type="ECO:0000256" key="3">
    <source>
        <dbReference type="ARBA" id="ARBA00022729"/>
    </source>
</evidence>
<keyword evidence="3" id="KW-0732">Signal</keyword>
<dbReference type="OrthoDB" id="19932at2759"/>
<feature type="compositionally biased region" description="Acidic residues" evidence="6">
    <location>
        <begin position="447"/>
        <end position="460"/>
    </location>
</feature>
<keyword evidence="10" id="KW-1185">Reference proteome</keyword>
<reference evidence="10" key="1">
    <citation type="submission" date="2017-01" db="EMBL/GenBank/DDBJ databases">
        <authorList>
            <person name="Wang Y."/>
            <person name="White M."/>
            <person name="Kvist S."/>
            <person name="Moncalvo J.-M."/>
        </authorList>
    </citation>
    <scope>NUCLEOTIDE SEQUENCE [LARGE SCALE GENOMIC DNA]</scope>
    <source>
        <strain evidence="10">ID-206-W2</strain>
    </source>
</reference>
<gene>
    <name evidence="9" type="ORF">AYI69_g837</name>
</gene>
<comment type="subcellular location">
    <subcellularLocation>
        <location evidence="1">Membrane</location>
        <topology evidence="1">Multi-pass membrane protein</topology>
    </subcellularLocation>
</comment>
<protein>
    <recommendedName>
        <fullName evidence="8">GOST seven transmembrane domain-containing protein</fullName>
    </recommendedName>
</protein>